<name>M5SST5_9BACT</name>
<organism evidence="2 3">
    <name type="scientific">Rhodopirellula europaea SH398</name>
    <dbReference type="NCBI Taxonomy" id="1263868"/>
    <lineage>
        <taxon>Bacteria</taxon>
        <taxon>Pseudomonadati</taxon>
        <taxon>Planctomycetota</taxon>
        <taxon>Planctomycetia</taxon>
        <taxon>Pirellulales</taxon>
        <taxon>Pirellulaceae</taxon>
        <taxon>Rhodopirellula</taxon>
    </lineage>
</organism>
<feature type="region of interest" description="Disordered" evidence="1">
    <location>
        <begin position="54"/>
        <end position="73"/>
    </location>
</feature>
<dbReference type="AlphaFoldDB" id="M5SST5"/>
<proteinExistence type="predicted"/>
<dbReference type="PATRIC" id="fig|1263868.3.peg.47"/>
<dbReference type="STRING" id="1263868.RESH_00044"/>
<protein>
    <submittedName>
        <fullName evidence="2">Uncharacterized protein</fullName>
    </submittedName>
</protein>
<accession>M5SST5</accession>
<evidence type="ECO:0000313" key="2">
    <source>
        <dbReference type="EMBL" id="EMI29324.1"/>
    </source>
</evidence>
<sequence>MRKATRTRAGGRFDAGRLMNRLHGLGRETVENGRSGNTKDNVAFTDSAATRAVRSENRAKSAGNQCHQGSESKHAFEKTLAQLSWGAIAV</sequence>
<gene>
    <name evidence="2" type="ORF">RESH_00044</name>
</gene>
<dbReference type="EMBL" id="ANOF01000003">
    <property type="protein sequence ID" value="EMI29324.1"/>
    <property type="molecule type" value="Genomic_DNA"/>
</dbReference>
<dbReference type="Proteomes" id="UP000011996">
    <property type="component" value="Unassembled WGS sequence"/>
</dbReference>
<reference evidence="2 3" key="1">
    <citation type="journal article" date="2013" name="Mar. Genomics">
        <title>Expression of sulfatases in Rhodopirellula baltica and the diversity of sulfatases in the genus Rhodopirellula.</title>
        <authorList>
            <person name="Wegner C.E."/>
            <person name="Richter-Heitmann T."/>
            <person name="Klindworth A."/>
            <person name="Klockow C."/>
            <person name="Richter M."/>
            <person name="Achstetter T."/>
            <person name="Glockner F.O."/>
            <person name="Harder J."/>
        </authorList>
    </citation>
    <scope>NUCLEOTIDE SEQUENCE [LARGE SCALE GENOMIC DNA]</scope>
    <source>
        <strain evidence="2 3">SH398</strain>
    </source>
</reference>
<evidence type="ECO:0000256" key="1">
    <source>
        <dbReference type="SAM" id="MobiDB-lite"/>
    </source>
</evidence>
<comment type="caution">
    <text evidence="2">The sequence shown here is derived from an EMBL/GenBank/DDBJ whole genome shotgun (WGS) entry which is preliminary data.</text>
</comment>
<evidence type="ECO:0000313" key="3">
    <source>
        <dbReference type="Proteomes" id="UP000011996"/>
    </source>
</evidence>